<reference evidence="1" key="3">
    <citation type="submission" date="2014-01" db="EMBL/GenBank/DDBJ databases">
        <title>Evolution of pathogenesis and genome organization in the Tremellales.</title>
        <authorList>
            <person name="Cuomo C."/>
            <person name="Litvintseva A."/>
            <person name="Heitman J."/>
            <person name="Chen Y."/>
            <person name="Sun S."/>
            <person name="Springer D."/>
            <person name="Dromer F."/>
            <person name="Young S."/>
            <person name="Zeng Q."/>
            <person name="Chapman S."/>
            <person name="Gujja S."/>
            <person name="Saif S."/>
            <person name="Birren B."/>
        </authorList>
    </citation>
    <scope>NUCLEOTIDE SEQUENCE</scope>
    <source>
        <strain evidence="1">CBS 10118</strain>
    </source>
</reference>
<gene>
    <name evidence="1" type="ORF">I302_07566</name>
    <name evidence="2" type="ORF">I302_108068</name>
</gene>
<dbReference type="KEGG" id="kbi:30211965"/>
<dbReference type="RefSeq" id="XP_019044282.1">
    <property type="nucleotide sequence ID" value="XM_019194159.1"/>
</dbReference>
<evidence type="ECO:0000313" key="1">
    <source>
        <dbReference type="EMBL" id="OCF23212.1"/>
    </source>
</evidence>
<dbReference type="GeneID" id="30211965"/>
<evidence type="ECO:0000313" key="3">
    <source>
        <dbReference type="Proteomes" id="UP000092730"/>
    </source>
</evidence>
<dbReference type="AlphaFoldDB" id="A0A1B9FWR3"/>
<dbReference type="EMBL" id="KI894024">
    <property type="protein sequence ID" value="OCF23212.1"/>
    <property type="molecule type" value="Genomic_DNA"/>
</dbReference>
<sequence length="239" mass="27044">MGPWGEQYKYKGSLTFRRASPQRSRVPDAFVVSSINDSLDHGQDGLQFPQDLIHEGNLFAALTTQDITRDCLDPIPFTHLAGPFLDDYKSFLGDKATFEIIQSFLRSSGPIEHTIRGSFFGRTRHVADPKHEVDSAESAMRFLATELAGSTWIMSNQKNEDGLYPMIKKEDEYDSDSESALDERSTTSIGRRVPVYVFSVDDKFKDTVRDRDHYGRSTIGKVGWKLRESNEARRLLPAS</sequence>
<reference evidence="1" key="1">
    <citation type="submission" date="2013-07" db="EMBL/GenBank/DDBJ databases">
        <title>The Genome Sequence of Cryptococcus bestiolae CBS10118.</title>
        <authorList>
            <consortium name="The Broad Institute Genome Sequencing Platform"/>
            <person name="Cuomo C."/>
            <person name="Litvintseva A."/>
            <person name="Chen Y."/>
            <person name="Heitman J."/>
            <person name="Sun S."/>
            <person name="Springer D."/>
            <person name="Dromer F."/>
            <person name="Young S.K."/>
            <person name="Zeng Q."/>
            <person name="Gargeya S."/>
            <person name="Fitzgerald M."/>
            <person name="Abouelleil A."/>
            <person name="Alvarado L."/>
            <person name="Berlin A.M."/>
            <person name="Chapman S.B."/>
            <person name="Dewar J."/>
            <person name="Goldberg J."/>
            <person name="Griggs A."/>
            <person name="Gujja S."/>
            <person name="Hansen M."/>
            <person name="Howarth C."/>
            <person name="Imamovic A."/>
            <person name="Larimer J."/>
            <person name="McCowan C."/>
            <person name="Murphy C."/>
            <person name="Pearson M."/>
            <person name="Priest M."/>
            <person name="Roberts A."/>
            <person name="Saif S."/>
            <person name="Shea T."/>
            <person name="Sykes S."/>
            <person name="Wortman J."/>
            <person name="Nusbaum C."/>
            <person name="Birren B."/>
        </authorList>
    </citation>
    <scope>NUCLEOTIDE SEQUENCE [LARGE SCALE GENOMIC DNA]</scope>
    <source>
        <strain evidence="1">CBS 10118</strain>
    </source>
</reference>
<name>A0A1B9FWR3_9TREE</name>
<dbReference type="VEuPathDB" id="FungiDB:I302_07566"/>
<dbReference type="Proteomes" id="UP000092730">
    <property type="component" value="Chromosome 7"/>
</dbReference>
<organism evidence="1">
    <name type="scientific">Kwoniella bestiolae CBS 10118</name>
    <dbReference type="NCBI Taxonomy" id="1296100"/>
    <lineage>
        <taxon>Eukaryota</taxon>
        <taxon>Fungi</taxon>
        <taxon>Dikarya</taxon>
        <taxon>Basidiomycota</taxon>
        <taxon>Agaricomycotina</taxon>
        <taxon>Tremellomycetes</taxon>
        <taxon>Tremellales</taxon>
        <taxon>Cryptococcaceae</taxon>
        <taxon>Kwoniella</taxon>
    </lineage>
</organism>
<evidence type="ECO:0000313" key="2">
    <source>
        <dbReference type="EMBL" id="WVW86030.1"/>
    </source>
</evidence>
<accession>A0A1B9FWR3</accession>
<proteinExistence type="predicted"/>
<reference evidence="2" key="2">
    <citation type="submission" date="2013-07" db="EMBL/GenBank/DDBJ databases">
        <authorList>
            <consortium name="The Broad Institute Genome Sequencing Platform"/>
            <person name="Cuomo C."/>
            <person name="Litvintseva A."/>
            <person name="Chen Y."/>
            <person name="Heitman J."/>
            <person name="Sun S."/>
            <person name="Springer D."/>
            <person name="Dromer F."/>
            <person name="Young S.K."/>
            <person name="Zeng Q."/>
            <person name="Gargeya S."/>
            <person name="Fitzgerald M."/>
            <person name="Abouelleil A."/>
            <person name="Alvarado L."/>
            <person name="Berlin A.M."/>
            <person name="Chapman S.B."/>
            <person name="Dewar J."/>
            <person name="Goldberg J."/>
            <person name="Griggs A."/>
            <person name="Gujja S."/>
            <person name="Hansen M."/>
            <person name="Howarth C."/>
            <person name="Imamovic A."/>
            <person name="Larimer J."/>
            <person name="McCowan C."/>
            <person name="Murphy C."/>
            <person name="Pearson M."/>
            <person name="Priest M."/>
            <person name="Roberts A."/>
            <person name="Saif S."/>
            <person name="Shea T."/>
            <person name="Sykes S."/>
            <person name="Wortman J."/>
            <person name="Nusbaum C."/>
            <person name="Birren B."/>
        </authorList>
    </citation>
    <scope>NUCLEOTIDE SEQUENCE</scope>
    <source>
        <strain evidence="2">CBS 10118</strain>
    </source>
</reference>
<dbReference type="EMBL" id="CP144547">
    <property type="protein sequence ID" value="WVW86030.1"/>
    <property type="molecule type" value="Genomic_DNA"/>
</dbReference>
<protein>
    <submittedName>
        <fullName evidence="1">Uncharacterized protein</fullName>
    </submittedName>
</protein>
<reference evidence="2" key="4">
    <citation type="submission" date="2024-02" db="EMBL/GenBank/DDBJ databases">
        <title>Comparative genomics of Cryptococcus and Kwoniella reveals pathogenesis evolution and contrasting modes of karyotype evolution via chromosome fusion or intercentromeric recombination.</title>
        <authorList>
            <person name="Coelho M.A."/>
            <person name="David-Palma M."/>
            <person name="Shea T."/>
            <person name="Bowers K."/>
            <person name="McGinley-Smith S."/>
            <person name="Mohammad A.W."/>
            <person name="Gnirke A."/>
            <person name="Yurkov A.M."/>
            <person name="Nowrousian M."/>
            <person name="Sun S."/>
            <person name="Cuomo C.A."/>
            <person name="Heitman J."/>
        </authorList>
    </citation>
    <scope>NUCLEOTIDE SEQUENCE</scope>
    <source>
        <strain evidence="2">CBS 10118</strain>
    </source>
</reference>
<keyword evidence="3" id="KW-1185">Reference proteome</keyword>